<reference evidence="4 5" key="1">
    <citation type="journal article" date="2017" name="Curr. Biol.">
        <title>The Evolution of Venom by Co-option of Single-Copy Genes.</title>
        <authorList>
            <person name="Martinson E.O."/>
            <person name="Mrinalini"/>
            <person name="Kelkar Y.D."/>
            <person name="Chang C.H."/>
            <person name="Werren J.H."/>
        </authorList>
    </citation>
    <scope>NUCLEOTIDE SEQUENCE [LARGE SCALE GENOMIC DNA]</scope>
    <source>
        <strain evidence="4 5">Alberta</strain>
        <tissue evidence="4">Whole body</tissue>
    </source>
</reference>
<proteinExistence type="predicted"/>
<evidence type="ECO:0000313" key="4">
    <source>
        <dbReference type="EMBL" id="OXU28014.1"/>
    </source>
</evidence>
<dbReference type="AlphaFoldDB" id="A0A232FAZ4"/>
<feature type="domain" description="EMI" evidence="3">
    <location>
        <begin position="141"/>
        <end position="220"/>
    </location>
</feature>
<dbReference type="OrthoDB" id="7613524at2759"/>
<feature type="non-terminal residue" evidence="4">
    <location>
        <position position="220"/>
    </location>
</feature>
<sequence>MLLSEYTNPDARLTSVCGLCGCLETKNGTALDPTTYRKKCLILDPIDPCRVSHSQQECANSQGDLQHAREQRILDCGKLLLLFVVVSRANTDDVLTRHFDTINMLFRRERDTEEDPNMRGLVIFAATLAALALQPASTLTGEHVCHRVENYTVTSREQYVEPVEIHTLAWCLQIPPRCPQTRTELRERWRMKTEVKFKSVPVCCEGYAIQEPVGNGSAEA</sequence>
<keyword evidence="5" id="KW-1185">Reference proteome</keyword>
<comment type="caution">
    <text evidence="4">The sequence shown here is derived from an EMBL/GenBank/DDBJ whole genome shotgun (WGS) entry which is preliminary data.</text>
</comment>
<dbReference type="Pfam" id="PF07546">
    <property type="entry name" value="EMI"/>
    <property type="match status" value="1"/>
</dbReference>
<evidence type="ECO:0000256" key="1">
    <source>
        <dbReference type="ARBA" id="ARBA00022729"/>
    </source>
</evidence>
<keyword evidence="1" id="KW-0732">Signal</keyword>
<dbReference type="STRING" id="543379.A0A232FAZ4"/>
<keyword evidence="2" id="KW-1015">Disulfide bond</keyword>
<dbReference type="InterPro" id="IPR011489">
    <property type="entry name" value="EMI_domain"/>
</dbReference>
<gene>
    <name evidence="4" type="ORF">TSAR_009765</name>
</gene>
<dbReference type="EMBL" id="NNAY01000493">
    <property type="protein sequence ID" value="OXU28014.1"/>
    <property type="molecule type" value="Genomic_DNA"/>
</dbReference>
<evidence type="ECO:0000259" key="3">
    <source>
        <dbReference type="PROSITE" id="PS51041"/>
    </source>
</evidence>
<name>A0A232FAZ4_9HYME</name>
<evidence type="ECO:0000256" key="2">
    <source>
        <dbReference type="ARBA" id="ARBA00023157"/>
    </source>
</evidence>
<protein>
    <recommendedName>
        <fullName evidence="3">EMI domain-containing protein</fullName>
    </recommendedName>
</protein>
<dbReference type="PROSITE" id="PS51041">
    <property type="entry name" value="EMI"/>
    <property type="match status" value="1"/>
</dbReference>
<accession>A0A232FAZ4</accession>
<organism evidence="4 5">
    <name type="scientific">Trichomalopsis sarcophagae</name>
    <dbReference type="NCBI Taxonomy" id="543379"/>
    <lineage>
        <taxon>Eukaryota</taxon>
        <taxon>Metazoa</taxon>
        <taxon>Ecdysozoa</taxon>
        <taxon>Arthropoda</taxon>
        <taxon>Hexapoda</taxon>
        <taxon>Insecta</taxon>
        <taxon>Pterygota</taxon>
        <taxon>Neoptera</taxon>
        <taxon>Endopterygota</taxon>
        <taxon>Hymenoptera</taxon>
        <taxon>Apocrita</taxon>
        <taxon>Proctotrupomorpha</taxon>
        <taxon>Chalcidoidea</taxon>
        <taxon>Pteromalidae</taxon>
        <taxon>Pteromalinae</taxon>
        <taxon>Trichomalopsis</taxon>
    </lineage>
</organism>
<evidence type="ECO:0000313" key="5">
    <source>
        <dbReference type="Proteomes" id="UP000215335"/>
    </source>
</evidence>
<dbReference type="Proteomes" id="UP000215335">
    <property type="component" value="Unassembled WGS sequence"/>
</dbReference>